<sequence>MRYEQSKPLVEELMNLAILFHASPSLLRQKIAEAINTHIPDLDPACMERGCPCIDTFKEKNT</sequence>
<evidence type="ECO:0000313" key="1">
    <source>
        <dbReference type="EMBL" id="CAB4123585.1"/>
    </source>
</evidence>
<accession>A0A6J5KQT1</accession>
<protein>
    <submittedName>
        <fullName evidence="1">Uncharacterized protein</fullName>
    </submittedName>
</protein>
<reference evidence="1" key="1">
    <citation type="submission" date="2020-04" db="EMBL/GenBank/DDBJ databases">
        <authorList>
            <person name="Chiriac C."/>
            <person name="Salcher M."/>
            <person name="Ghai R."/>
            <person name="Kavagutti S V."/>
        </authorList>
    </citation>
    <scope>NUCLEOTIDE SEQUENCE</scope>
</reference>
<name>A0A6J5KQT1_9CAUD</name>
<dbReference type="EMBL" id="LR796172">
    <property type="protein sequence ID" value="CAB4123585.1"/>
    <property type="molecule type" value="Genomic_DNA"/>
</dbReference>
<organism evidence="1">
    <name type="scientific">uncultured Caudovirales phage</name>
    <dbReference type="NCBI Taxonomy" id="2100421"/>
    <lineage>
        <taxon>Viruses</taxon>
        <taxon>Duplodnaviria</taxon>
        <taxon>Heunggongvirae</taxon>
        <taxon>Uroviricota</taxon>
        <taxon>Caudoviricetes</taxon>
        <taxon>Peduoviridae</taxon>
        <taxon>Maltschvirus</taxon>
        <taxon>Maltschvirus maltsch</taxon>
    </lineage>
</organism>
<gene>
    <name evidence="1" type="ORF">UFOVP48_38</name>
</gene>
<proteinExistence type="predicted"/>